<reference evidence="7" key="1">
    <citation type="journal article" date="2019" name="Int. J. Syst. Evol. Microbiol.">
        <title>The Global Catalogue of Microorganisms (GCM) 10K type strain sequencing project: providing services to taxonomists for standard genome sequencing and annotation.</title>
        <authorList>
            <consortium name="The Broad Institute Genomics Platform"/>
            <consortium name="The Broad Institute Genome Sequencing Center for Infectious Disease"/>
            <person name="Wu L."/>
            <person name="Ma J."/>
        </authorList>
    </citation>
    <scope>NUCLEOTIDE SEQUENCE [LARGE SCALE GENOMIC DNA]</scope>
    <source>
        <strain evidence="7">CGMCC 1.15297</strain>
    </source>
</reference>
<evidence type="ECO:0000256" key="2">
    <source>
        <dbReference type="RuleBase" id="RU003616"/>
    </source>
</evidence>
<dbReference type="PROSITE" id="PS01031">
    <property type="entry name" value="SHSP"/>
    <property type="match status" value="1"/>
</dbReference>
<organism evidence="6 7">
    <name type="scientific">Blastomonas marina</name>
    <dbReference type="NCBI Taxonomy" id="1867408"/>
    <lineage>
        <taxon>Bacteria</taxon>
        <taxon>Pseudomonadati</taxon>
        <taxon>Pseudomonadota</taxon>
        <taxon>Alphaproteobacteria</taxon>
        <taxon>Sphingomonadales</taxon>
        <taxon>Sphingomonadaceae</taxon>
        <taxon>Blastomonas</taxon>
    </lineage>
</organism>
<evidence type="ECO:0000313" key="7">
    <source>
        <dbReference type="Proteomes" id="UP000603317"/>
    </source>
</evidence>
<evidence type="ECO:0000313" key="6">
    <source>
        <dbReference type="EMBL" id="GGA01874.1"/>
    </source>
</evidence>
<sequence length="194" mass="21820">MAFRYLTPYRRGMTPRSRLGGGSLFDLHRQMNSLFDDLFEQDGDGTGTTATMTSPMLDIHQDDDQIEITAELAGVKRDDIHITVNEGVLTISGEKRSQRDDDGTGYRERSYGRFERSITLPSNVDEEEISADFEDGVLTITLPKSEEKARGRKIELGGGKKRTGDNRAEQALIDQEDQSSNQTEKNKKRENEDA</sequence>
<dbReference type="Pfam" id="PF00011">
    <property type="entry name" value="HSP20"/>
    <property type="match status" value="1"/>
</dbReference>
<dbReference type="Gene3D" id="2.60.40.790">
    <property type="match status" value="1"/>
</dbReference>
<feature type="domain" description="SHSP" evidence="4">
    <location>
        <begin position="47"/>
        <end position="159"/>
    </location>
</feature>
<proteinExistence type="inferred from homology"/>
<dbReference type="PROSITE" id="PS51203">
    <property type="entry name" value="CS"/>
    <property type="match status" value="1"/>
</dbReference>
<evidence type="ECO:0000256" key="3">
    <source>
        <dbReference type="SAM" id="MobiDB-lite"/>
    </source>
</evidence>
<feature type="region of interest" description="Disordered" evidence="3">
    <location>
        <begin position="143"/>
        <end position="194"/>
    </location>
</feature>
<dbReference type="PANTHER" id="PTHR11527">
    <property type="entry name" value="HEAT-SHOCK PROTEIN 20 FAMILY MEMBER"/>
    <property type="match status" value="1"/>
</dbReference>
<keyword evidence="7" id="KW-1185">Reference proteome</keyword>
<evidence type="ECO:0000259" key="4">
    <source>
        <dbReference type="PROSITE" id="PS01031"/>
    </source>
</evidence>
<dbReference type="InterPro" id="IPR031107">
    <property type="entry name" value="Small_HSP"/>
</dbReference>
<comment type="caution">
    <text evidence="6">The sequence shown here is derived from an EMBL/GenBank/DDBJ whole genome shotgun (WGS) entry which is preliminary data.</text>
</comment>
<dbReference type="CDD" id="cd06464">
    <property type="entry name" value="ACD_sHsps-like"/>
    <property type="match status" value="1"/>
</dbReference>
<dbReference type="InterPro" id="IPR002068">
    <property type="entry name" value="A-crystallin/Hsp20_dom"/>
</dbReference>
<gene>
    <name evidence="6" type="ORF">GCM10010923_08230</name>
</gene>
<dbReference type="InterPro" id="IPR007052">
    <property type="entry name" value="CS_dom"/>
</dbReference>
<dbReference type="Proteomes" id="UP000603317">
    <property type="component" value="Unassembled WGS sequence"/>
</dbReference>
<dbReference type="SUPFAM" id="SSF49764">
    <property type="entry name" value="HSP20-like chaperones"/>
    <property type="match status" value="1"/>
</dbReference>
<feature type="compositionally biased region" description="Basic and acidic residues" evidence="3">
    <location>
        <begin position="144"/>
        <end position="155"/>
    </location>
</feature>
<protein>
    <submittedName>
        <fullName evidence="6">Type III effector protein</fullName>
    </submittedName>
</protein>
<evidence type="ECO:0000259" key="5">
    <source>
        <dbReference type="PROSITE" id="PS51203"/>
    </source>
</evidence>
<evidence type="ECO:0000256" key="1">
    <source>
        <dbReference type="PROSITE-ProRule" id="PRU00285"/>
    </source>
</evidence>
<name>A0ABQ1F8I2_9SPHN</name>
<feature type="compositionally biased region" description="Basic and acidic residues" evidence="3">
    <location>
        <begin position="184"/>
        <end position="194"/>
    </location>
</feature>
<comment type="similarity">
    <text evidence="1 2">Belongs to the small heat shock protein (HSP20) family.</text>
</comment>
<dbReference type="InterPro" id="IPR008978">
    <property type="entry name" value="HSP20-like_chaperone"/>
</dbReference>
<dbReference type="RefSeq" id="WP_188641492.1">
    <property type="nucleotide sequence ID" value="NZ_BMID01000001.1"/>
</dbReference>
<dbReference type="EMBL" id="BMID01000001">
    <property type="protein sequence ID" value="GGA01874.1"/>
    <property type="molecule type" value="Genomic_DNA"/>
</dbReference>
<accession>A0ABQ1F8I2</accession>
<feature type="domain" description="CS" evidence="5">
    <location>
        <begin position="52"/>
        <end position="155"/>
    </location>
</feature>